<comment type="subcellular location">
    <subcellularLocation>
        <location evidence="1">Membrane</location>
        <topology evidence="1">Multi-pass membrane protein</topology>
    </subcellularLocation>
</comment>
<keyword evidence="6" id="KW-1185">Reference proteome</keyword>
<dbReference type="AlphaFoldDB" id="A0A0D3JTK5"/>
<evidence type="ECO:0000256" key="3">
    <source>
        <dbReference type="ARBA" id="ARBA00023136"/>
    </source>
</evidence>
<dbReference type="GO" id="GO:0016020">
    <property type="term" value="C:membrane"/>
    <property type="evidence" value="ECO:0007669"/>
    <property type="project" value="UniProtKB-SubCell"/>
</dbReference>
<evidence type="ECO:0000256" key="2">
    <source>
        <dbReference type="ARBA" id="ARBA00022692"/>
    </source>
</evidence>
<dbReference type="Gene3D" id="1.50.40.10">
    <property type="entry name" value="Mitochondrial carrier domain"/>
    <property type="match status" value="1"/>
</dbReference>
<dbReference type="InterPro" id="IPR023395">
    <property type="entry name" value="MCP_dom_sf"/>
</dbReference>
<dbReference type="PANTHER" id="PTHR47567">
    <property type="entry name" value="MITOCHONDRIAL SUBSTRATE/SOLUTE CARRIER"/>
    <property type="match status" value="1"/>
</dbReference>
<dbReference type="RefSeq" id="XP_005779269.1">
    <property type="nucleotide sequence ID" value="XM_005779212.1"/>
</dbReference>
<dbReference type="KEGG" id="ehx:EMIHUDRAFT_457279"/>
<sequence length="216" mass="22795">MGKQAEVEPLSAVLKRAGKKALGGGLAGALAMVAQVGLLMWMRTTMNYQHANGLSTMEAISALYAMGGLARLYQGWQAALLQAPLSRFGDTAANAGVLAVLSGVGWMPEGLKTFFASWAAAGFRILITPVDALKTTLQVQGSAGLTILADRVAKEALTYMATISAIIAEDGVQGLFLRGLGTKLLTNGVSAMLFSVLWKYFEQLLTAKKEDPKKGQ</sequence>
<dbReference type="EnsemblProtists" id="EOD26840">
    <property type="protein sequence ID" value="EOD26840"/>
    <property type="gene ID" value="EMIHUDRAFT_457279"/>
</dbReference>
<reference evidence="6" key="1">
    <citation type="journal article" date="2013" name="Nature">
        <title>Pan genome of the phytoplankton Emiliania underpins its global distribution.</title>
        <authorList>
            <person name="Read B.A."/>
            <person name="Kegel J."/>
            <person name="Klute M.J."/>
            <person name="Kuo A."/>
            <person name="Lefebvre S.C."/>
            <person name="Maumus F."/>
            <person name="Mayer C."/>
            <person name="Miller J."/>
            <person name="Monier A."/>
            <person name="Salamov A."/>
            <person name="Young J."/>
            <person name="Aguilar M."/>
            <person name="Claverie J.M."/>
            <person name="Frickenhaus S."/>
            <person name="Gonzalez K."/>
            <person name="Herman E.K."/>
            <person name="Lin Y.C."/>
            <person name="Napier J."/>
            <person name="Ogata H."/>
            <person name="Sarno A.F."/>
            <person name="Shmutz J."/>
            <person name="Schroeder D."/>
            <person name="de Vargas C."/>
            <person name="Verret F."/>
            <person name="von Dassow P."/>
            <person name="Valentin K."/>
            <person name="Van de Peer Y."/>
            <person name="Wheeler G."/>
            <person name="Dacks J.B."/>
            <person name="Delwiche C.F."/>
            <person name="Dyhrman S.T."/>
            <person name="Glockner G."/>
            <person name="John U."/>
            <person name="Richards T."/>
            <person name="Worden A.Z."/>
            <person name="Zhang X."/>
            <person name="Grigoriev I.V."/>
            <person name="Allen A.E."/>
            <person name="Bidle K."/>
            <person name="Borodovsky M."/>
            <person name="Bowler C."/>
            <person name="Brownlee C."/>
            <person name="Cock J.M."/>
            <person name="Elias M."/>
            <person name="Gladyshev V.N."/>
            <person name="Groth M."/>
            <person name="Guda C."/>
            <person name="Hadaegh A."/>
            <person name="Iglesias-Rodriguez M.D."/>
            <person name="Jenkins J."/>
            <person name="Jones B.M."/>
            <person name="Lawson T."/>
            <person name="Leese F."/>
            <person name="Lindquist E."/>
            <person name="Lobanov A."/>
            <person name="Lomsadze A."/>
            <person name="Malik S.B."/>
            <person name="Marsh M.E."/>
            <person name="Mackinder L."/>
            <person name="Mock T."/>
            <person name="Mueller-Roeber B."/>
            <person name="Pagarete A."/>
            <person name="Parker M."/>
            <person name="Probert I."/>
            <person name="Quesneville H."/>
            <person name="Raines C."/>
            <person name="Rensing S.A."/>
            <person name="Riano-Pachon D.M."/>
            <person name="Richier S."/>
            <person name="Rokitta S."/>
            <person name="Shiraiwa Y."/>
            <person name="Soanes D.M."/>
            <person name="van der Giezen M."/>
            <person name="Wahlund T.M."/>
            <person name="Williams B."/>
            <person name="Wilson W."/>
            <person name="Wolfe G."/>
            <person name="Wurch L.L."/>
        </authorList>
    </citation>
    <scope>NUCLEOTIDE SEQUENCE</scope>
</reference>
<keyword evidence="4" id="KW-1133">Transmembrane helix</keyword>
<evidence type="ECO:0000256" key="1">
    <source>
        <dbReference type="ARBA" id="ARBA00004141"/>
    </source>
</evidence>
<dbReference type="eggNOG" id="ENOG502QU7F">
    <property type="taxonomic scope" value="Eukaryota"/>
</dbReference>
<keyword evidence="3 4" id="KW-0472">Membrane</keyword>
<evidence type="ECO:0000313" key="5">
    <source>
        <dbReference type="EnsemblProtists" id="EOD26840"/>
    </source>
</evidence>
<keyword evidence="2 4" id="KW-0812">Transmembrane</keyword>
<dbReference type="SUPFAM" id="SSF103506">
    <property type="entry name" value="Mitochondrial carrier"/>
    <property type="match status" value="1"/>
</dbReference>
<reference evidence="5" key="2">
    <citation type="submission" date="2024-10" db="UniProtKB">
        <authorList>
            <consortium name="EnsemblProtists"/>
        </authorList>
    </citation>
    <scope>IDENTIFICATION</scope>
</reference>
<dbReference type="PaxDb" id="2903-EOD26840"/>
<evidence type="ECO:0000313" key="6">
    <source>
        <dbReference type="Proteomes" id="UP000013827"/>
    </source>
</evidence>
<dbReference type="Pfam" id="PF00153">
    <property type="entry name" value="Mito_carr"/>
    <property type="match status" value="1"/>
</dbReference>
<dbReference type="Proteomes" id="UP000013827">
    <property type="component" value="Unassembled WGS sequence"/>
</dbReference>
<evidence type="ECO:0000256" key="4">
    <source>
        <dbReference type="SAM" id="Phobius"/>
    </source>
</evidence>
<proteinExistence type="predicted"/>
<dbReference type="HOGENOM" id="CLU_043560_1_0_1"/>
<dbReference type="PANTHER" id="PTHR47567:SF1">
    <property type="entry name" value="NAD-DEPENDENT EPIMERASE_DEHYDRATASE DOMAIN-CONTAINING PROTEIN"/>
    <property type="match status" value="1"/>
</dbReference>
<protein>
    <submittedName>
        <fullName evidence="5">Uncharacterized protein</fullName>
    </submittedName>
</protein>
<name>A0A0D3JTK5_EMIH1</name>
<accession>A0A0D3JTK5</accession>
<dbReference type="GeneID" id="17272383"/>
<dbReference type="OMA" id="PLTYMAT"/>
<dbReference type="InterPro" id="IPR018108">
    <property type="entry name" value="MCP_transmembrane"/>
</dbReference>
<feature type="transmembrane region" description="Helical" evidence="4">
    <location>
        <begin position="21"/>
        <end position="42"/>
    </location>
</feature>
<organism evidence="5 6">
    <name type="scientific">Emiliania huxleyi (strain CCMP1516)</name>
    <dbReference type="NCBI Taxonomy" id="280463"/>
    <lineage>
        <taxon>Eukaryota</taxon>
        <taxon>Haptista</taxon>
        <taxon>Haptophyta</taxon>
        <taxon>Prymnesiophyceae</taxon>
        <taxon>Isochrysidales</taxon>
        <taxon>Noelaerhabdaceae</taxon>
        <taxon>Emiliania</taxon>
    </lineage>
</organism>